<dbReference type="GO" id="GO:0003700">
    <property type="term" value="F:DNA-binding transcription factor activity"/>
    <property type="evidence" value="ECO:0007669"/>
    <property type="project" value="InterPro"/>
</dbReference>
<evidence type="ECO:0000256" key="3">
    <source>
        <dbReference type="ARBA" id="ARBA00023125"/>
    </source>
</evidence>
<dbReference type="AlphaFoldDB" id="A0A392Q209"/>
<dbReference type="GO" id="GO:0050793">
    <property type="term" value="P:regulation of developmental process"/>
    <property type="evidence" value="ECO:0007669"/>
    <property type="project" value="InterPro"/>
</dbReference>
<reference evidence="8 9" key="1">
    <citation type="journal article" date="2018" name="Front. Plant Sci.">
        <title>Red Clover (Trifolium pratense) and Zigzag Clover (T. medium) - A Picture of Genomic Similarities and Differences.</title>
        <authorList>
            <person name="Dluhosova J."/>
            <person name="Istvanek J."/>
            <person name="Nedelnik J."/>
            <person name="Repkova J."/>
        </authorList>
    </citation>
    <scope>NUCLEOTIDE SEQUENCE [LARGE SCALE GENOMIC DNA]</scope>
    <source>
        <strain evidence="9">cv. 10/8</strain>
        <tissue evidence="8">Leaf</tissue>
    </source>
</reference>
<keyword evidence="5" id="KW-0804">Transcription</keyword>
<dbReference type="InterPro" id="IPR044557">
    <property type="entry name" value="WOX8/9-like"/>
</dbReference>
<evidence type="ECO:0000256" key="1">
    <source>
        <dbReference type="ARBA" id="ARBA00022473"/>
    </source>
</evidence>
<keyword evidence="4 8" id="KW-0371">Homeobox</keyword>
<keyword evidence="1" id="KW-0217">Developmental protein</keyword>
<protein>
    <submittedName>
        <fullName evidence="8">WUSCHEL-related homeobox 9-like</fullName>
    </submittedName>
</protein>
<dbReference type="PANTHER" id="PTHR47288">
    <property type="entry name" value="WUSCHEL-RELATED HOMEOBOX 9"/>
    <property type="match status" value="1"/>
</dbReference>
<comment type="similarity">
    <text evidence="7">Belongs to the WUS homeobox family.</text>
</comment>
<accession>A0A392Q209</accession>
<keyword evidence="3 8" id="KW-0238">DNA-binding</keyword>
<evidence type="ECO:0000256" key="6">
    <source>
        <dbReference type="ARBA" id="ARBA00023242"/>
    </source>
</evidence>
<dbReference type="GO" id="GO:0003677">
    <property type="term" value="F:DNA binding"/>
    <property type="evidence" value="ECO:0007669"/>
    <property type="project" value="UniProtKB-KW"/>
</dbReference>
<keyword evidence="9" id="KW-1185">Reference proteome</keyword>
<evidence type="ECO:0000256" key="4">
    <source>
        <dbReference type="ARBA" id="ARBA00023155"/>
    </source>
</evidence>
<evidence type="ECO:0000256" key="5">
    <source>
        <dbReference type="ARBA" id="ARBA00023163"/>
    </source>
</evidence>
<evidence type="ECO:0000256" key="7">
    <source>
        <dbReference type="ARBA" id="ARBA00024040"/>
    </source>
</evidence>
<organism evidence="8 9">
    <name type="scientific">Trifolium medium</name>
    <dbReference type="NCBI Taxonomy" id="97028"/>
    <lineage>
        <taxon>Eukaryota</taxon>
        <taxon>Viridiplantae</taxon>
        <taxon>Streptophyta</taxon>
        <taxon>Embryophyta</taxon>
        <taxon>Tracheophyta</taxon>
        <taxon>Spermatophyta</taxon>
        <taxon>Magnoliopsida</taxon>
        <taxon>eudicotyledons</taxon>
        <taxon>Gunneridae</taxon>
        <taxon>Pentapetalae</taxon>
        <taxon>rosids</taxon>
        <taxon>fabids</taxon>
        <taxon>Fabales</taxon>
        <taxon>Fabaceae</taxon>
        <taxon>Papilionoideae</taxon>
        <taxon>50 kb inversion clade</taxon>
        <taxon>NPAAA clade</taxon>
        <taxon>Hologalegina</taxon>
        <taxon>IRL clade</taxon>
        <taxon>Trifolieae</taxon>
        <taxon>Trifolium</taxon>
    </lineage>
</organism>
<keyword evidence="2" id="KW-0805">Transcription regulation</keyword>
<evidence type="ECO:0000256" key="2">
    <source>
        <dbReference type="ARBA" id="ARBA00023015"/>
    </source>
</evidence>
<comment type="caution">
    <text evidence="8">The sequence shown here is derived from an EMBL/GenBank/DDBJ whole genome shotgun (WGS) entry which is preliminary data.</text>
</comment>
<keyword evidence="6" id="KW-0539">Nucleus</keyword>
<dbReference type="EMBL" id="LXQA010106169">
    <property type="protein sequence ID" value="MCI17596.1"/>
    <property type="molecule type" value="Genomic_DNA"/>
</dbReference>
<sequence length="76" mass="8255">MIECILGIVETGVAARSMVFINDVAFEVASGPFNVRQAFGDDAILVNSTGQPVLTNQWGVTLHSLQHGACYYVIIW</sequence>
<name>A0A392Q209_9FABA</name>
<evidence type="ECO:0000313" key="8">
    <source>
        <dbReference type="EMBL" id="MCI17596.1"/>
    </source>
</evidence>
<evidence type="ECO:0000313" key="9">
    <source>
        <dbReference type="Proteomes" id="UP000265520"/>
    </source>
</evidence>
<dbReference type="PANTHER" id="PTHR47288:SF1">
    <property type="entry name" value="WUSCHEL-RELATED HOMEOBOX 9"/>
    <property type="match status" value="1"/>
</dbReference>
<proteinExistence type="inferred from homology"/>
<dbReference type="Proteomes" id="UP000265520">
    <property type="component" value="Unassembled WGS sequence"/>
</dbReference>